<accession>A0A9K3K449</accession>
<comment type="caution">
    <text evidence="1">The sequence shown here is derived from an EMBL/GenBank/DDBJ whole genome shotgun (WGS) entry which is preliminary data.</text>
</comment>
<gene>
    <name evidence="1" type="ORF">IV203_022865</name>
    <name evidence="2" type="ORF">IV203_033679</name>
</gene>
<evidence type="ECO:0000313" key="3">
    <source>
        <dbReference type="Proteomes" id="UP000693970"/>
    </source>
</evidence>
<dbReference type="AlphaFoldDB" id="A0A9K3K449"/>
<sequence>MSSLSVWVQLYYKGKYEPKGRPVEIEPIPKNVASLSELVKDKLKKELDHAGLTEIFVFSPESKPPFSEQISIRGDKMVKELIDEYGNKNPPLSIGYDHPLIVVAPDPKQQQPANEIAFLVGGTVIDAKQSKGARGNVFKFLENHYGHYSLTDGISGGLHRKQSDFQSILPLLRGGLCISE</sequence>
<keyword evidence="3" id="KW-1185">Reference proteome</keyword>
<reference evidence="1" key="1">
    <citation type="journal article" date="2021" name="Sci. Rep.">
        <title>Diploid genomic architecture of Nitzschia inconspicua, an elite biomass production diatom.</title>
        <authorList>
            <person name="Oliver A."/>
            <person name="Podell S."/>
            <person name="Pinowska A."/>
            <person name="Traller J.C."/>
            <person name="Smith S.R."/>
            <person name="McClure R."/>
            <person name="Beliaev A."/>
            <person name="Bohutskyi P."/>
            <person name="Hill E.A."/>
            <person name="Rabines A."/>
            <person name="Zheng H."/>
            <person name="Allen L.Z."/>
            <person name="Kuo A."/>
            <person name="Grigoriev I.V."/>
            <person name="Allen A.E."/>
            <person name="Hazlebeck D."/>
            <person name="Allen E.E."/>
        </authorList>
    </citation>
    <scope>NUCLEOTIDE SEQUENCE</scope>
    <source>
        <strain evidence="1">Hildebrandi</strain>
    </source>
</reference>
<dbReference type="EMBL" id="JAGRRH010000002">
    <property type="protein sequence ID" value="KAG7372955.1"/>
    <property type="molecule type" value="Genomic_DNA"/>
</dbReference>
<dbReference type="Proteomes" id="UP000693970">
    <property type="component" value="Unassembled WGS sequence"/>
</dbReference>
<name>A0A9K3K449_9STRA</name>
<protein>
    <submittedName>
        <fullName evidence="1">Uncharacterized protein</fullName>
    </submittedName>
</protein>
<evidence type="ECO:0000313" key="1">
    <source>
        <dbReference type="EMBL" id="KAG7336767.1"/>
    </source>
</evidence>
<dbReference type="EMBL" id="JAGRRH010000108">
    <property type="protein sequence ID" value="KAG7336767.1"/>
    <property type="molecule type" value="Genomic_DNA"/>
</dbReference>
<proteinExistence type="predicted"/>
<evidence type="ECO:0000313" key="2">
    <source>
        <dbReference type="EMBL" id="KAG7372955.1"/>
    </source>
</evidence>
<organism evidence="1 3">
    <name type="scientific">Nitzschia inconspicua</name>
    <dbReference type="NCBI Taxonomy" id="303405"/>
    <lineage>
        <taxon>Eukaryota</taxon>
        <taxon>Sar</taxon>
        <taxon>Stramenopiles</taxon>
        <taxon>Ochrophyta</taxon>
        <taxon>Bacillariophyta</taxon>
        <taxon>Bacillariophyceae</taxon>
        <taxon>Bacillariophycidae</taxon>
        <taxon>Bacillariales</taxon>
        <taxon>Bacillariaceae</taxon>
        <taxon>Nitzschia</taxon>
    </lineage>
</organism>
<reference evidence="1" key="2">
    <citation type="submission" date="2021-04" db="EMBL/GenBank/DDBJ databases">
        <authorList>
            <person name="Podell S."/>
        </authorList>
    </citation>
    <scope>NUCLEOTIDE SEQUENCE</scope>
    <source>
        <strain evidence="1">Hildebrandi</strain>
    </source>
</reference>